<keyword evidence="2 8" id="KW-0813">Transport</keyword>
<keyword evidence="3 8" id="KW-0812">Transmembrane</keyword>
<dbReference type="GO" id="GO:0016192">
    <property type="term" value="P:vesicle-mediated transport"/>
    <property type="evidence" value="ECO:0007669"/>
    <property type="project" value="InterPro"/>
</dbReference>
<reference evidence="9" key="1">
    <citation type="submission" date="2021-01" db="EMBL/GenBank/DDBJ databases">
        <authorList>
            <person name="Corre E."/>
            <person name="Pelletier E."/>
            <person name="Niang G."/>
            <person name="Scheremetjew M."/>
            <person name="Finn R."/>
            <person name="Kale V."/>
            <person name="Holt S."/>
            <person name="Cochrane G."/>
            <person name="Meng A."/>
            <person name="Brown T."/>
            <person name="Cohen L."/>
        </authorList>
    </citation>
    <scope>NUCLEOTIDE SEQUENCE</scope>
    <source>
        <strain evidence="9">SAG 11-49</strain>
    </source>
</reference>
<dbReference type="PANTHER" id="PTHR23137:SF6">
    <property type="entry name" value="VESICLE TRANSPORT PROTEIN"/>
    <property type="match status" value="1"/>
</dbReference>
<evidence type="ECO:0000256" key="3">
    <source>
        <dbReference type="ARBA" id="ARBA00022692"/>
    </source>
</evidence>
<dbReference type="EMBL" id="HBFB01032252">
    <property type="protein sequence ID" value="CAD8693868.1"/>
    <property type="molecule type" value="Transcribed_RNA"/>
</dbReference>
<evidence type="ECO:0000256" key="7">
    <source>
        <dbReference type="ARBA" id="ARBA00025800"/>
    </source>
</evidence>
<dbReference type="InterPro" id="IPR007305">
    <property type="entry name" value="Vesicle_transpt_Got1/SFT2"/>
</dbReference>
<feature type="transmembrane region" description="Helical" evidence="8">
    <location>
        <begin position="65"/>
        <end position="88"/>
    </location>
</feature>
<evidence type="ECO:0000313" key="9">
    <source>
        <dbReference type="EMBL" id="CAD8693868.1"/>
    </source>
</evidence>
<evidence type="ECO:0000256" key="6">
    <source>
        <dbReference type="ARBA" id="ARBA00023136"/>
    </source>
</evidence>
<organism evidence="9">
    <name type="scientific">Chlamydomonas leiostraca</name>
    <dbReference type="NCBI Taxonomy" id="1034604"/>
    <lineage>
        <taxon>Eukaryota</taxon>
        <taxon>Viridiplantae</taxon>
        <taxon>Chlorophyta</taxon>
        <taxon>core chlorophytes</taxon>
        <taxon>Chlorophyceae</taxon>
        <taxon>CS clade</taxon>
        <taxon>Chlamydomonadales</taxon>
        <taxon>Chlamydomonadaceae</taxon>
        <taxon>Chlamydomonas</taxon>
    </lineage>
</organism>
<name>A0A7S0S206_9CHLO</name>
<protein>
    <recommendedName>
        <fullName evidence="8">Vesicle transport protein</fullName>
    </recommendedName>
</protein>
<comment type="similarity">
    <text evidence="7 8">Belongs to the SFT2 family.</text>
</comment>
<comment type="subcellular location">
    <subcellularLocation>
        <location evidence="1 8">Membrane</location>
        <topology evidence="1 8">Multi-pass membrane protein</topology>
    </subcellularLocation>
</comment>
<feature type="transmembrane region" description="Helical" evidence="8">
    <location>
        <begin position="124"/>
        <end position="145"/>
    </location>
</feature>
<evidence type="ECO:0000256" key="5">
    <source>
        <dbReference type="ARBA" id="ARBA00022989"/>
    </source>
</evidence>
<feature type="transmembrane region" description="Helical" evidence="8">
    <location>
        <begin position="37"/>
        <end position="59"/>
    </location>
</feature>
<evidence type="ECO:0000256" key="8">
    <source>
        <dbReference type="RuleBase" id="RU363111"/>
    </source>
</evidence>
<keyword evidence="5 8" id="KW-1133">Transmembrane helix</keyword>
<evidence type="ECO:0000256" key="4">
    <source>
        <dbReference type="ARBA" id="ARBA00022927"/>
    </source>
</evidence>
<sequence>MQFVDRIKGAMTMDGQQQKSMLGQIDEAVTLSWKSRLIGFGCCIAFGLILTIVSIPMMWTGSITQFAIFYSLGTITSILSTIFLMGPIKQMQRMFEQNRIIATIIMLIAITLTLVFAFKLRNAGVCMIMIVVQFCALTWYCLTWIPGGTAAVKALVFRSG</sequence>
<evidence type="ECO:0000256" key="2">
    <source>
        <dbReference type="ARBA" id="ARBA00022448"/>
    </source>
</evidence>
<dbReference type="GO" id="GO:0016020">
    <property type="term" value="C:membrane"/>
    <property type="evidence" value="ECO:0007669"/>
    <property type="project" value="UniProtKB-SubCell"/>
</dbReference>
<keyword evidence="6 8" id="KW-0472">Membrane</keyword>
<comment type="function">
    <text evidence="8">May be involved in fusion of retrograde transport vesicles derived from an endocytic compartment with the Golgi complex.</text>
</comment>
<dbReference type="GO" id="GO:0005737">
    <property type="term" value="C:cytoplasm"/>
    <property type="evidence" value="ECO:0007669"/>
    <property type="project" value="UniProtKB-ARBA"/>
</dbReference>
<dbReference type="GO" id="GO:0012505">
    <property type="term" value="C:endomembrane system"/>
    <property type="evidence" value="ECO:0007669"/>
    <property type="project" value="UniProtKB-ARBA"/>
</dbReference>
<dbReference type="AlphaFoldDB" id="A0A7S0S206"/>
<dbReference type="Pfam" id="PF04178">
    <property type="entry name" value="Got1"/>
    <property type="match status" value="1"/>
</dbReference>
<feature type="transmembrane region" description="Helical" evidence="8">
    <location>
        <begin position="100"/>
        <end position="118"/>
    </location>
</feature>
<evidence type="ECO:0000256" key="1">
    <source>
        <dbReference type="ARBA" id="ARBA00004141"/>
    </source>
</evidence>
<proteinExistence type="inferred from homology"/>
<accession>A0A7S0S206</accession>
<dbReference type="GO" id="GO:0015031">
    <property type="term" value="P:protein transport"/>
    <property type="evidence" value="ECO:0007669"/>
    <property type="project" value="UniProtKB-KW"/>
</dbReference>
<gene>
    <name evidence="9" type="ORF">CLEI1391_LOCUS18051</name>
</gene>
<dbReference type="InterPro" id="IPR011691">
    <property type="entry name" value="Vesicle_transpt_SFT2"/>
</dbReference>
<dbReference type="PANTHER" id="PTHR23137">
    <property type="entry name" value="VESICLE TRANSPORT PROTEIN-RELATED"/>
    <property type="match status" value="1"/>
</dbReference>
<keyword evidence="4 8" id="KW-0653">Protein transport</keyword>